<dbReference type="EMBL" id="AGNK02002235">
    <property type="status" value="NOT_ANNOTATED_CDS"/>
    <property type="molecule type" value="Genomic_DNA"/>
</dbReference>
<evidence type="ECO:0000313" key="4">
    <source>
        <dbReference type="EnsemblPlants" id="KQL09588"/>
    </source>
</evidence>
<evidence type="ECO:0000256" key="1">
    <source>
        <dbReference type="SAM" id="MobiDB-lite"/>
    </source>
</evidence>
<protein>
    <recommendedName>
        <fullName evidence="2">KIB1-4 beta-propeller domain-containing protein</fullName>
    </recommendedName>
</protein>
<evidence type="ECO:0000259" key="2">
    <source>
        <dbReference type="Pfam" id="PF03478"/>
    </source>
</evidence>
<feature type="region of interest" description="Disordered" evidence="1">
    <location>
        <begin position="1"/>
        <end position="26"/>
    </location>
</feature>
<reference evidence="3" key="2">
    <citation type="submission" date="2015-07" db="EMBL/GenBank/DDBJ databases">
        <authorList>
            <person name="Noorani M."/>
        </authorList>
    </citation>
    <scope>NUCLEOTIDE SEQUENCE</scope>
    <source>
        <strain evidence="3">Yugu1</strain>
    </source>
</reference>
<organism evidence="4 5">
    <name type="scientific">Setaria italica</name>
    <name type="common">Foxtail millet</name>
    <name type="synonym">Panicum italicum</name>
    <dbReference type="NCBI Taxonomy" id="4555"/>
    <lineage>
        <taxon>Eukaryota</taxon>
        <taxon>Viridiplantae</taxon>
        <taxon>Streptophyta</taxon>
        <taxon>Embryophyta</taxon>
        <taxon>Tracheophyta</taxon>
        <taxon>Spermatophyta</taxon>
        <taxon>Magnoliopsida</taxon>
        <taxon>Liliopsida</taxon>
        <taxon>Poales</taxon>
        <taxon>Poaceae</taxon>
        <taxon>PACMAD clade</taxon>
        <taxon>Panicoideae</taxon>
        <taxon>Panicodae</taxon>
        <taxon>Paniceae</taxon>
        <taxon>Cenchrinae</taxon>
        <taxon>Setaria</taxon>
    </lineage>
</organism>
<keyword evidence="5" id="KW-1185">Reference proteome</keyword>
<reference evidence="3 5" key="1">
    <citation type="journal article" date="2012" name="Nat. Biotechnol.">
        <title>Reference genome sequence of the model plant Setaria.</title>
        <authorList>
            <person name="Bennetzen J.L."/>
            <person name="Schmutz J."/>
            <person name="Wang H."/>
            <person name="Percifield R."/>
            <person name="Hawkins J."/>
            <person name="Pontaroli A.C."/>
            <person name="Estep M."/>
            <person name="Feng L."/>
            <person name="Vaughn J.N."/>
            <person name="Grimwood J."/>
            <person name="Jenkins J."/>
            <person name="Barry K."/>
            <person name="Lindquist E."/>
            <person name="Hellsten U."/>
            <person name="Deshpande S."/>
            <person name="Wang X."/>
            <person name="Wu X."/>
            <person name="Mitros T."/>
            <person name="Triplett J."/>
            <person name="Yang X."/>
            <person name="Ye C.Y."/>
            <person name="Mauro-Herrera M."/>
            <person name="Wang L."/>
            <person name="Li P."/>
            <person name="Sharma M."/>
            <person name="Sharma R."/>
            <person name="Ronald P.C."/>
            <person name="Panaud O."/>
            <person name="Kellogg E.A."/>
            <person name="Brutnell T.P."/>
            <person name="Doust A.N."/>
            <person name="Tuskan G.A."/>
            <person name="Rokhsar D."/>
            <person name="Devos K.M."/>
        </authorList>
    </citation>
    <scope>NUCLEOTIDE SEQUENCE [LARGE SCALE GENOMIC DNA]</scope>
    <source>
        <strain evidence="5">cv. Yugu1</strain>
        <strain evidence="3">Yugu1</strain>
    </source>
</reference>
<dbReference type="HOGENOM" id="CLU_032864_1_0_1"/>
<gene>
    <name evidence="3" type="ORF">SETIT_4G059900v2</name>
</gene>
<proteinExistence type="predicted"/>
<evidence type="ECO:0000313" key="5">
    <source>
        <dbReference type="Proteomes" id="UP000004995"/>
    </source>
</evidence>
<dbReference type="OrthoDB" id="686549at2759"/>
<dbReference type="Gramene" id="KQL09588">
    <property type="protein sequence ID" value="KQL09588"/>
    <property type="gene ID" value="SETIT_008612mg"/>
</dbReference>
<sequence length="286" mass="30990">MTTPSSRGRPRALPRLEARDSVSEKKAIGVDGTGELKNSNFWATPQGWVLVRDAAASSTYLLDPHDPRTRIQLPHLPEDNLPPVCTCLLSGYPDDPANPKGCLVLLIELDNPIIRYCRIGGGGGDGDEWVKHEYDIGTLDLPEGSSEKLVMCSVAACNGKFYFNGGFDELSVLEFGGPVAPAFSSVAIRDAVEELFMVSLLSATDLNVSTGMDFSRQEWREVGDIGGRAFLLSPCECGPEANCVCMAYAETKRLMVFNVKDGTTKMQDLDGAPVSELALWMLPTNP</sequence>
<accession>K3Y327</accession>
<dbReference type="PANTHER" id="PTHR33127">
    <property type="entry name" value="TRANSMEMBRANE PROTEIN"/>
    <property type="match status" value="1"/>
</dbReference>
<name>K3Y327_SETIT</name>
<dbReference type="OMA" id="IIRYCRI"/>
<evidence type="ECO:0000313" key="3">
    <source>
        <dbReference type="EMBL" id="RCV20491.1"/>
    </source>
</evidence>
<feature type="domain" description="KIB1-4 beta-propeller" evidence="2">
    <location>
        <begin position="31"/>
        <end position="235"/>
    </location>
</feature>
<feature type="compositionally biased region" description="Basic and acidic residues" evidence="1">
    <location>
        <begin position="14"/>
        <end position="26"/>
    </location>
</feature>
<dbReference type="Pfam" id="PF03478">
    <property type="entry name" value="Beta-prop_KIB1-4"/>
    <property type="match status" value="1"/>
</dbReference>
<dbReference type="Proteomes" id="UP000004995">
    <property type="component" value="Unassembled WGS sequence"/>
</dbReference>
<dbReference type="EnsemblPlants" id="KQL09588">
    <property type="protein sequence ID" value="KQL09588"/>
    <property type="gene ID" value="SETIT_008612mg"/>
</dbReference>
<dbReference type="PANTHER" id="PTHR33127:SF96">
    <property type="entry name" value="DUF295 DOMAIN-CONTAINING PROTEIN"/>
    <property type="match status" value="1"/>
</dbReference>
<dbReference type="AlphaFoldDB" id="K3Y327"/>
<dbReference type="EMBL" id="CM003531">
    <property type="protein sequence ID" value="RCV20491.1"/>
    <property type="molecule type" value="Genomic_DNA"/>
</dbReference>
<dbReference type="eggNOG" id="KOG0001">
    <property type="taxonomic scope" value="Eukaryota"/>
</dbReference>
<dbReference type="InterPro" id="IPR005174">
    <property type="entry name" value="KIB1-4_b-propeller"/>
</dbReference>
<reference evidence="4" key="3">
    <citation type="submission" date="2018-08" db="UniProtKB">
        <authorList>
            <consortium name="EnsemblPlants"/>
        </authorList>
    </citation>
    <scope>IDENTIFICATION</scope>
    <source>
        <strain evidence="4">Yugu1</strain>
    </source>
</reference>